<dbReference type="GeneTree" id="ENSGT00390000009313"/>
<organism evidence="2">
    <name type="scientific">Xenopus tropicalis</name>
    <name type="common">Western clawed frog</name>
    <name type="synonym">Silurana tropicalis</name>
    <dbReference type="NCBI Taxonomy" id="8364"/>
    <lineage>
        <taxon>Eukaryota</taxon>
        <taxon>Metazoa</taxon>
        <taxon>Chordata</taxon>
        <taxon>Craniata</taxon>
        <taxon>Vertebrata</taxon>
        <taxon>Euteleostomi</taxon>
        <taxon>Amphibia</taxon>
        <taxon>Batrachia</taxon>
        <taxon>Anura</taxon>
        <taxon>Pipoidea</taxon>
        <taxon>Pipidae</taxon>
        <taxon>Xenopodinae</taxon>
        <taxon>Xenopus</taxon>
        <taxon>Silurana</taxon>
    </lineage>
</organism>
<dbReference type="Gene3D" id="2.100.10.20">
    <property type="entry name" value="Vitelline membrane outer layer protein I (VOMI)"/>
    <property type="match status" value="1"/>
</dbReference>
<keyword evidence="1" id="KW-0732">Signal</keyword>
<feature type="signal peptide" evidence="1">
    <location>
        <begin position="1"/>
        <end position="40"/>
    </location>
</feature>
<evidence type="ECO:0000256" key="1">
    <source>
        <dbReference type="SAM" id="SignalP"/>
    </source>
</evidence>
<reference evidence="2" key="2">
    <citation type="submission" date="2020-05" db="UniProtKB">
        <authorList>
            <consortium name="Ensembl"/>
        </authorList>
    </citation>
    <scope>IDENTIFICATION</scope>
</reference>
<feature type="chain" id="PRO_5031302276" description="Vitelline membrane outer layer protein 1 homolog" evidence="1">
    <location>
        <begin position="41"/>
        <end position="205"/>
    </location>
</feature>
<dbReference type="Ensembl" id="ENSXETT00000068304">
    <property type="protein sequence ID" value="ENSXETP00000099986"/>
    <property type="gene ID" value="ENSXETG00000037694"/>
</dbReference>
<sequence>MSCRNPSGSHFFSSPAVLDLNMIKLSFSLILFCLFPFGNAQSDSPFVMVPYGGPAGQWTDIEYCPPGTKAKGFSVKMKEKEGIPGDSALNGLRLYCTSENKADGEYIVTSTEGQSGTWSNTFRCMNGFLSSFCLRVSPPKRIDDDMLANIKFRCRDSLELEGSGSQRGFYGPWSGKCSDYICGIQTKVTKQGDVVIDFRFYCCDK</sequence>
<dbReference type="InParanoid" id="A0A6I8SXQ2"/>
<dbReference type="Pfam" id="PF03762">
    <property type="entry name" value="VOMI"/>
    <property type="match status" value="1"/>
</dbReference>
<dbReference type="SUPFAM" id="SSF51092">
    <property type="entry name" value="Vitelline membrane outer protein-I (VMO-I)"/>
    <property type="match status" value="1"/>
</dbReference>
<dbReference type="Bgee" id="ENSXETG00000037694">
    <property type="expression patterns" value="Expressed in skeletal muscle tissue and 4 other cell types or tissues"/>
</dbReference>
<dbReference type="InterPro" id="IPR005515">
    <property type="entry name" value="VOMI"/>
</dbReference>
<reference evidence="2" key="1">
    <citation type="journal article" date="2010" name="Science">
        <title>The genome of the Western clawed frog Xenopus tropicalis.</title>
        <authorList>
            <person name="Hellsten U."/>
            <person name="Harland R.M."/>
            <person name="Gilchrist M.J."/>
            <person name="Hendrix D."/>
            <person name="Jurka J."/>
            <person name="Kapitonov V."/>
            <person name="Ovcharenko I."/>
            <person name="Putnam N.H."/>
            <person name="Shu S."/>
            <person name="Taher L."/>
            <person name="Blitz I.L."/>
            <person name="Blumberg B."/>
            <person name="Dichmann D.S."/>
            <person name="Dubchak I."/>
            <person name="Amaya E."/>
            <person name="Detter J.C."/>
            <person name="Fletcher R."/>
            <person name="Gerhard D.S."/>
            <person name="Goodstein D."/>
            <person name="Graves T."/>
            <person name="Grigoriev I.V."/>
            <person name="Grimwood J."/>
            <person name="Kawashima T."/>
            <person name="Lindquist E."/>
            <person name="Lucas S.M."/>
            <person name="Mead P.E."/>
            <person name="Mitros T."/>
            <person name="Ogino H."/>
            <person name="Ohta Y."/>
            <person name="Poliakov A.V."/>
            <person name="Pollet N."/>
            <person name="Robert J."/>
            <person name="Salamov A."/>
            <person name="Sater A.K."/>
            <person name="Schmutz J."/>
            <person name="Terry A."/>
            <person name="Vize P.D."/>
            <person name="Warren W.C."/>
            <person name="Wells D."/>
            <person name="Wills A."/>
            <person name="Wilson R.K."/>
            <person name="Zimmerman L.B."/>
            <person name="Zorn A.M."/>
            <person name="Grainger R."/>
            <person name="Grammer T."/>
            <person name="Khokha M.K."/>
            <person name="Richardson P.M."/>
            <person name="Rokhsar D.S."/>
        </authorList>
    </citation>
    <scope>NUCLEOTIDE SEQUENCE [LARGE SCALE GENOMIC DNA]</scope>
    <source>
        <strain evidence="2">Nigerian</strain>
    </source>
</reference>
<name>A0A6I8SXQ2_XENTR</name>
<evidence type="ECO:0008006" key="3">
    <source>
        <dbReference type="Google" id="ProtNLM"/>
    </source>
</evidence>
<dbReference type="InterPro" id="IPR036706">
    <property type="entry name" value="VOMI_sf"/>
</dbReference>
<accession>A0A6I8SXQ2</accession>
<proteinExistence type="predicted"/>
<dbReference type="PANTHER" id="PTHR18841:SF4">
    <property type="entry name" value="VITELLINE MEMBRANE OUTER LAYER PROTEIN 1 HOMOLOG"/>
    <property type="match status" value="1"/>
</dbReference>
<dbReference type="PANTHER" id="PTHR18841">
    <property type="entry name" value="VITELLINE MEMBRANE OUTER LAYER PROTEIN I-RELATED"/>
    <property type="match status" value="1"/>
</dbReference>
<dbReference type="AlphaFoldDB" id="A0A6I8SXQ2"/>
<evidence type="ECO:0000313" key="2">
    <source>
        <dbReference type="Ensembl" id="ENSXETP00000099986"/>
    </source>
</evidence>
<protein>
    <recommendedName>
        <fullName evidence="3">Vitelline membrane outer layer protein 1 homolog</fullName>
    </recommendedName>
</protein>